<proteinExistence type="inferred from homology"/>
<name>A0A4Y1YJ14_9PROT</name>
<dbReference type="InterPro" id="IPR049315">
    <property type="entry name" value="GDC-P_N"/>
</dbReference>
<dbReference type="PIRSF" id="PIRSF006815">
    <property type="entry name" value="GcvPA"/>
    <property type="match status" value="1"/>
</dbReference>
<dbReference type="EMBL" id="AP019755">
    <property type="protein sequence ID" value="BBL33808.1"/>
    <property type="molecule type" value="Genomic_DNA"/>
</dbReference>
<organism evidence="6 7">
    <name type="scientific">Nitrosomonas stercoris</name>
    <dbReference type="NCBI Taxonomy" id="1444684"/>
    <lineage>
        <taxon>Bacteria</taxon>
        <taxon>Pseudomonadati</taxon>
        <taxon>Pseudomonadota</taxon>
        <taxon>Betaproteobacteria</taxon>
        <taxon>Nitrosomonadales</taxon>
        <taxon>Nitrosomonadaceae</taxon>
        <taxon>Nitrosomonas</taxon>
    </lineage>
</organism>
<dbReference type="KEGG" id="nst:Nstercoris_00032"/>
<dbReference type="Pfam" id="PF02347">
    <property type="entry name" value="GDC-P"/>
    <property type="match status" value="1"/>
</dbReference>
<dbReference type="InterPro" id="IPR015421">
    <property type="entry name" value="PyrdxlP-dep_Trfase_major"/>
</dbReference>
<dbReference type="InterPro" id="IPR023010">
    <property type="entry name" value="GcvPA"/>
</dbReference>
<dbReference type="EC" id="1.4.4.2" evidence="4"/>
<dbReference type="InterPro" id="IPR015424">
    <property type="entry name" value="PyrdxlP-dep_Trfase"/>
</dbReference>
<dbReference type="Proteomes" id="UP000316473">
    <property type="component" value="Chromosome"/>
</dbReference>
<keyword evidence="7" id="KW-1185">Reference proteome</keyword>
<evidence type="ECO:0000259" key="5">
    <source>
        <dbReference type="Pfam" id="PF02347"/>
    </source>
</evidence>
<dbReference type="PANTHER" id="PTHR42806:SF1">
    <property type="entry name" value="GLYCINE DEHYDROGENASE (DECARBOXYLATING)"/>
    <property type="match status" value="1"/>
</dbReference>
<sequence length="451" mass="49538">MPFIPHTKEDITEMLASIGAESIDELFDEIPAELRNENLTHVPSGMSEMEITRLMYERAQQDGFHLNFIGAGAYEHHIPAAVWQLTTRGEFYSSYTPYQAEASQGSLQLLYEYQTMMASLTGMDVSNASLYDGASALAEAALMAVRQHRSSRRILIPQTVHPIYRRVVRTIVKNQAIEVVEVPYDAATGQVTLDQLEQFAQEEFAALVIPQPNFFGVLEQVDALADWAHTKQSLAIAVVNPTTLAMLTPPGEWGKQGADIVVGEGQPLGIPLSSGGPYFGFMACKQELVRQMPGRIIGRTTDIAGKEGFALTLQAREQHIRRSKATSNICTNQGLMVTAATIYMSLLGPEGLYRVAAQAHANTLTLVEQLETLSGVKKVFHSPFFHEAVLQLSVAADKVLDQLKAQGILGGVLLEPYYPELKDTLLICATETKTTEDLDKYVAALRQILAV</sequence>
<dbReference type="Gene3D" id="3.90.1150.10">
    <property type="entry name" value="Aspartate Aminotransferase, domain 1"/>
    <property type="match status" value="1"/>
</dbReference>
<comment type="catalytic activity">
    <reaction evidence="3 4">
        <text>N(6)-[(R)-lipoyl]-L-lysyl-[glycine-cleavage complex H protein] + glycine + H(+) = N(6)-[(R)-S(8)-aminomethyldihydrolipoyl]-L-lysyl-[glycine-cleavage complex H protein] + CO2</text>
        <dbReference type="Rhea" id="RHEA:24304"/>
        <dbReference type="Rhea" id="RHEA-COMP:10494"/>
        <dbReference type="Rhea" id="RHEA-COMP:10495"/>
        <dbReference type="ChEBI" id="CHEBI:15378"/>
        <dbReference type="ChEBI" id="CHEBI:16526"/>
        <dbReference type="ChEBI" id="CHEBI:57305"/>
        <dbReference type="ChEBI" id="CHEBI:83099"/>
        <dbReference type="ChEBI" id="CHEBI:83143"/>
        <dbReference type="EC" id="1.4.4.2"/>
    </reaction>
</comment>
<dbReference type="InterPro" id="IPR015422">
    <property type="entry name" value="PyrdxlP-dep_Trfase_small"/>
</dbReference>
<dbReference type="CDD" id="cd00613">
    <property type="entry name" value="GDC-P"/>
    <property type="match status" value="1"/>
</dbReference>
<dbReference type="Gene3D" id="3.40.640.10">
    <property type="entry name" value="Type I PLP-dependent aspartate aminotransferase-like (Major domain)"/>
    <property type="match status" value="1"/>
</dbReference>
<accession>A0A4Y1YJ14</accession>
<dbReference type="NCBIfam" id="NF001696">
    <property type="entry name" value="PRK00451.1"/>
    <property type="match status" value="1"/>
</dbReference>
<dbReference type="GO" id="GO:0004375">
    <property type="term" value="F:glycine dehydrogenase (decarboxylating) activity"/>
    <property type="evidence" value="ECO:0007669"/>
    <property type="project" value="UniProtKB-EC"/>
</dbReference>
<evidence type="ECO:0000313" key="6">
    <source>
        <dbReference type="EMBL" id="BBL33808.1"/>
    </source>
</evidence>
<protein>
    <recommendedName>
        <fullName evidence="4">Probable glycine dehydrogenase (decarboxylating) subunit 1</fullName>
        <ecNumber evidence="4">1.4.4.2</ecNumber>
    </recommendedName>
    <alternativeName>
        <fullName evidence="4">Glycine cleavage system P-protein subunit 1</fullName>
    </alternativeName>
    <alternativeName>
        <fullName evidence="4">Glycine decarboxylase subunit 1</fullName>
    </alternativeName>
    <alternativeName>
        <fullName evidence="4">Glycine dehydrogenase (aminomethyl-transferring) subunit 1</fullName>
    </alternativeName>
</protein>
<reference evidence="6 7" key="1">
    <citation type="submission" date="2019-06" db="EMBL/GenBank/DDBJ databases">
        <title>Nitrosomonas stercoris KYUHI-S whole genome shotgun sequence.</title>
        <authorList>
            <person name="Nakagawa T."/>
            <person name="Tsuchiya Y."/>
            <person name="Takahashi R."/>
        </authorList>
    </citation>
    <scope>NUCLEOTIDE SEQUENCE [LARGE SCALE GENOMIC DNA]</scope>
    <source>
        <strain evidence="6 7">KYUHI-S</strain>
    </source>
</reference>
<keyword evidence="2 4" id="KW-0560">Oxidoreductase</keyword>
<evidence type="ECO:0000313" key="7">
    <source>
        <dbReference type="Proteomes" id="UP000316473"/>
    </source>
</evidence>
<evidence type="ECO:0000256" key="2">
    <source>
        <dbReference type="ARBA" id="ARBA00023002"/>
    </source>
</evidence>
<comment type="subunit">
    <text evidence="4">The glycine cleavage system is composed of four proteins: P, T, L and H. In this organism, the P 'protein' is a heterodimer of two subunits.</text>
</comment>
<evidence type="ECO:0000256" key="3">
    <source>
        <dbReference type="ARBA" id="ARBA00049026"/>
    </source>
</evidence>
<dbReference type="PANTHER" id="PTHR42806">
    <property type="entry name" value="GLYCINE CLEAVAGE SYSTEM P-PROTEIN"/>
    <property type="match status" value="1"/>
</dbReference>
<feature type="domain" description="Glycine cleavage system P-protein N-terminal" evidence="5">
    <location>
        <begin position="3"/>
        <end position="443"/>
    </location>
</feature>
<dbReference type="GO" id="GO:0009116">
    <property type="term" value="P:nucleoside metabolic process"/>
    <property type="evidence" value="ECO:0007669"/>
    <property type="project" value="InterPro"/>
</dbReference>
<evidence type="ECO:0000256" key="4">
    <source>
        <dbReference type="HAMAP-Rule" id="MF_00712"/>
    </source>
</evidence>
<comment type="similarity">
    <text evidence="4">Belongs to the GcvP family. N-terminal subunit subfamily.</text>
</comment>
<comment type="function">
    <text evidence="1 4">The glycine cleavage system catalyzes the degradation of glycine. The P protein binds the alpha-amino group of glycine through its pyridoxal phosphate cofactor; CO(2) is released and the remaining methylamine moiety is then transferred to the lipoamide cofactor of the H protein.</text>
</comment>
<gene>
    <name evidence="4" type="primary">gcvPA</name>
    <name evidence="6" type="ORF">Nstercoris_00032</name>
</gene>
<dbReference type="InterPro" id="IPR020581">
    <property type="entry name" value="GDC_P"/>
</dbReference>
<evidence type="ECO:0000256" key="1">
    <source>
        <dbReference type="ARBA" id="ARBA00003788"/>
    </source>
</evidence>
<dbReference type="AlphaFoldDB" id="A0A4Y1YJ14"/>
<dbReference type="GO" id="GO:0019464">
    <property type="term" value="P:glycine decarboxylation via glycine cleavage system"/>
    <property type="evidence" value="ECO:0007669"/>
    <property type="project" value="UniProtKB-UniRule"/>
</dbReference>
<dbReference type="HAMAP" id="MF_00712">
    <property type="entry name" value="GcvPA"/>
    <property type="match status" value="1"/>
</dbReference>
<dbReference type="SUPFAM" id="SSF53383">
    <property type="entry name" value="PLP-dependent transferases"/>
    <property type="match status" value="1"/>
</dbReference>